<proteinExistence type="inferred from homology"/>
<accession>A0A941EW51</accession>
<keyword evidence="7" id="KW-1185">Reference proteome</keyword>
<keyword evidence="4" id="KW-0804">Transcription</keyword>
<gene>
    <name evidence="6" type="ORF">KDL01_34280</name>
</gene>
<evidence type="ECO:0000256" key="3">
    <source>
        <dbReference type="ARBA" id="ARBA00023125"/>
    </source>
</evidence>
<comment type="similarity">
    <text evidence="1">Belongs to the LysR transcriptional regulatory family.</text>
</comment>
<dbReference type="SUPFAM" id="SSF46785">
    <property type="entry name" value="Winged helix' DNA-binding domain"/>
    <property type="match status" value="1"/>
</dbReference>
<protein>
    <submittedName>
        <fullName evidence="6">LysR family transcriptional regulator</fullName>
    </submittedName>
</protein>
<feature type="domain" description="HTH lysR-type" evidence="5">
    <location>
        <begin position="1"/>
        <end position="58"/>
    </location>
</feature>
<dbReference type="InterPro" id="IPR005119">
    <property type="entry name" value="LysR_subst-bd"/>
</dbReference>
<evidence type="ECO:0000256" key="4">
    <source>
        <dbReference type="ARBA" id="ARBA00023163"/>
    </source>
</evidence>
<dbReference type="PROSITE" id="PS50931">
    <property type="entry name" value="HTH_LYSR"/>
    <property type="match status" value="1"/>
</dbReference>
<dbReference type="GO" id="GO:0003700">
    <property type="term" value="F:DNA-binding transcription factor activity"/>
    <property type="evidence" value="ECO:0007669"/>
    <property type="project" value="InterPro"/>
</dbReference>
<dbReference type="Gene3D" id="3.40.190.10">
    <property type="entry name" value="Periplasmic binding protein-like II"/>
    <property type="match status" value="2"/>
</dbReference>
<dbReference type="GO" id="GO:0032993">
    <property type="term" value="C:protein-DNA complex"/>
    <property type="evidence" value="ECO:0007669"/>
    <property type="project" value="TreeGrafter"/>
</dbReference>
<evidence type="ECO:0000259" key="5">
    <source>
        <dbReference type="PROSITE" id="PS50931"/>
    </source>
</evidence>
<name>A0A941EW51_9ACTN</name>
<sequence length="295" mass="32476">MELRDIEIFLALAEELHFGRTAELLHVSPARVSQAIKKQERAIGAELFVRTSRNVRLTPVGERLRDELAAGYRQIQEAIAGAAAAARCVSGVVRIGFASPWCGDLVVKAADVFRQRHPACEVQIIERLLADRFGPLRTRELDLQLTELPAEEPDIVVGPILFREPRALMMSVDHPLARNQTVSIEDYGDCVVIGVASVPDYFRDFHLPLRTPSGRPITHGRLAASFQEAQSLIGADKGVQPSTVRAALYHARPDIVFVPFRDAPTVDYGVTWLTDGDSVKIHAFTQALLDVASGK</sequence>
<dbReference type="Pfam" id="PF03466">
    <property type="entry name" value="LysR_substrate"/>
    <property type="match status" value="1"/>
</dbReference>
<dbReference type="Proteomes" id="UP000675781">
    <property type="component" value="Unassembled WGS sequence"/>
</dbReference>
<dbReference type="PANTHER" id="PTHR30346">
    <property type="entry name" value="TRANSCRIPTIONAL DUAL REGULATOR HCAR-RELATED"/>
    <property type="match status" value="1"/>
</dbReference>
<dbReference type="FunFam" id="1.10.10.10:FF:000001">
    <property type="entry name" value="LysR family transcriptional regulator"/>
    <property type="match status" value="1"/>
</dbReference>
<reference evidence="6" key="1">
    <citation type="submission" date="2021-04" db="EMBL/GenBank/DDBJ databases">
        <title>Genome based classification of Actinospica acidithermotolerans sp. nov., an actinobacterium isolated from an Indonesian hot spring.</title>
        <authorList>
            <person name="Kusuma A.B."/>
            <person name="Putra K.E."/>
            <person name="Nafisah S."/>
            <person name="Loh J."/>
            <person name="Nouioui I."/>
            <person name="Goodfellow M."/>
        </authorList>
    </citation>
    <scope>NUCLEOTIDE SEQUENCE</scope>
    <source>
        <strain evidence="6">CSCA 57</strain>
    </source>
</reference>
<keyword evidence="2" id="KW-0805">Transcription regulation</keyword>
<dbReference type="InterPro" id="IPR036390">
    <property type="entry name" value="WH_DNA-bd_sf"/>
</dbReference>
<evidence type="ECO:0000256" key="2">
    <source>
        <dbReference type="ARBA" id="ARBA00023015"/>
    </source>
</evidence>
<evidence type="ECO:0000313" key="7">
    <source>
        <dbReference type="Proteomes" id="UP000675781"/>
    </source>
</evidence>
<comment type="caution">
    <text evidence="6">The sequence shown here is derived from an EMBL/GenBank/DDBJ whole genome shotgun (WGS) entry which is preliminary data.</text>
</comment>
<dbReference type="GO" id="GO:0003677">
    <property type="term" value="F:DNA binding"/>
    <property type="evidence" value="ECO:0007669"/>
    <property type="project" value="UniProtKB-KW"/>
</dbReference>
<dbReference type="Pfam" id="PF00126">
    <property type="entry name" value="HTH_1"/>
    <property type="match status" value="1"/>
</dbReference>
<dbReference type="EMBL" id="JAGSOG010000284">
    <property type="protein sequence ID" value="MBR7838388.1"/>
    <property type="molecule type" value="Genomic_DNA"/>
</dbReference>
<evidence type="ECO:0000256" key="1">
    <source>
        <dbReference type="ARBA" id="ARBA00009437"/>
    </source>
</evidence>
<dbReference type="InterPro" id="IPR036388">
    <property type="entry name" value="WH-like_DNA-bd_sf"/>
</dbReference>
<dbReference type="Gene3D" id="1.10.10.10">
    <property type="entry name" value="Winged helix-like DNA-binding domain superfamily/Winged helix DNA-binding domain"/>
    <property type="match status" value="1"/>
</dbReference>
<keyword evidence="3" id="KW-0238">DNA-binding</keyword>
<dbReference type="InterPro" id="IPR000847">
    <property type="entry name" value="LysR_HTH_N"/>
</dbReference>
<dbReference type="SUPFAM" id="SSF53850">
    <property type="entry name" value="Periplasmic binding protein-like II"/>
    <property type="match status" value="1"/>
</dbReference>
<dbReference type="RefSeq" id="WP_212532845.1">
    <property type="nucleotide sequence ID" value="NZ_JAGSOG010000284.1"/>
</dbReference>
<evidence type="ECO:0000313" key="6">
    <source>
        <dbReference type="EMBL" id="MBR7838388.1"/>
    </source>
</evidence>
<dbReference type="PANTHER" id="PTHR30346:SF0">
    <property type="entry name" value="HCA OPERON TRANSCRIPTIONAL ACTIVATOR HCAR"/>
    <property type="match status" value="1"/>
</dbReference>
<organism evidence="6 7">
    <name type="scientific">Actinospica durhamensis</name>
    <dbReference type="NCBI Taxonomy" id="1508375"/>
    <lineage>
        <taxon>Bacteria</taxon>
        <taxon>Bacillati</taxon>
        <taxon>Actinomycetota</taxon>
        <taxon>Actinomycetes</taxon>
        <taxon>Catenulisporales</taxon>
        <taxon>Actinospicaceae</taxon>
        <taxon>Actinospica</taxon>
    </lineage>
</organism>
<dbReference type="AlphaFoldDB" id="A0A941EW51"/>